<feature type="transmembrane region" description="Helical" evidence="7">
    <location>
        <begin position="236"/>
        <end position="258"/>
    </location>
</feature>
<dbReference type="InterPro" id="IPR050809">
    <property type="entry name" value="UgpAE/MalFG_permease"/>
</dbReference>
<sequence>ILIAFKDYSIFRGFSDSPWVGMEIFTKLFAQSGFRRALENNIIISLQKLICGFPTPIILSLMLNEFRRAGLKKCVQTAIILPNFISWIVINGLLFAIFSTRVGAFTGLLRSLGVENVPDILADKNHFRLVILFSYLWRSGGYGTIIYLSAIAGIDQSLYEAAAIDGAGRWQQLWHITLASLAPTIVVLLIFRVGDLMNAGFDQIFAMSNYLTTSVCDIISTYVYKLGMENRKFSEATAAGLFQSLIGLALVLATNAIAKRIDPESGIM</sequence>
<dbReference type="PROSITE" id="PS50928">
    <property type="entry name" value="ABC_TM1"/>
    <property type="match status" value="1"/>
</dbReference>
<comment type="caution">
    <text evidence="9">The sequence shown here is derived from an EMBL/GenBank/DDBJ whole genome shotgun (WGS) entry which is preliminary data.</text>
</comment>
<dbReference type="EMBL" id="DVJN01000247">
    <property type="protein sequence ID" value="HIS93910.1"/>
    <property type="molecule type" value="Genomic_DNA"/>
</dbReference>
<feature type="transmembrane region" description="Helical" evidence="7">
    <location>
        <begin position="173"/>
        <end position="191"/>
    </location>
</feature>
<feature type="transmembrane region" description="Helical" evidence="7">
    <location>
        <begin position="203"/>
        <end position="224"/>
    </location>
</feature>
<dbReference type="SUPFAM" id="SSF161098">
    <property type="entry name" value="MetI-like"/>
    <property type="match status" value="1"/>
</dbReference>
<evidence type="ECO:0000256" key="7">
    <source>
        <dbReference type="RuleBase" id="RU363032"/>
    </source>
</evidence>
<dbReference type="Pfam" id="PF00528">
    <property type="entry name" value="BPD_transp_1"/>
    <property type="match status" value="1"/>
</dbReference>
<evidence type="ECO:0000256" key="6">
    <source>
        <dbReference type="ARBA" id="ARBA00023136"/>
    </source>
</evidence>
<feature type="transmembrane region" description="Helical" evidence="7">
    <location>
        <begin position="129"/>
        <end position="152"/>
    </location>
</feature>
<protein>
    <submittedName>
        <fullName evidence="9">Sugar ABC transporter permease</fullName>
    </submittedName>
</protein>
<keyword evidence="5 7" id="KW-1133">Transmembrane helix</keyword>
<feature type="domain" description="ABC transmembrane type-1" evidence="8">
    <location>
        <begin position="38"/>
        <end position="254"/>
    </location>
</feature>
<evidence type="ECO:0000256" key="1">
    <source>
        <dbReference type="ARBA" id="ARBA00004651"/>
    </source>
</evidence>
<dbReference type="AlphaFoldDB" id="A0A9D1K7B1"/>
<reference evidence="9" key="2">
    <citation type="journal article" date="2021" name="PeerJ">
        <title>Extensive microbial diversity within the chicken gut microbiome revealed by metagenomics and culture.</title>
        <authorList>
            <person name="Gilroy R."/>
            <person name="Ravi A."/>
            <person name="Getino M."/>
            <person name="Pursley I."/>
            <person name="Horton D.L."/>
            <person name="Alikhan N.F."/>
            <person name="Baker D."/>
            <person name="Gharbi K."/>
            <person name="Hall N."/>
            <person name="Watson M."/>
            <person name="Adriaenssens E.M."/>
            <person name="Foster-Nyarko E."/>
            <person name="Jarju S."/>
            <person name="Secka A."/>
            <person name="Antonio M."/>
            <person name="Oren A."/>
            <person name="Chaudhuri R.R."/>
            <person name="La Ragione R."/>
            <person name="Hildebrand F."/>
            <person name="Pallen M.J."/>
        </authorList>
    </citation>
    <scope>NUCLEOTIDE SEQUENCE</scope>
    <source>
        <strain evidence="9">13766</strain>
    </source>
</reference>
<name>A0A9D1K7B1_9FIRM</name>
<evidence type="ECO:0000259" key="8">
    <source>
        <dbReference type="PROSITE" id="PS50928"/>
    </source>
</evidence>
<keyword evidence="2 7" id="KW-0813">Transport</keyword>
<evidence type="ECO:0000256" key="5">
    <source>
        <dbReference type="ARBA" id="ARBA00022989"/>
    </source>
</evidence>
<dbReference type="PANTHER" id="PTHR43227">
    <property type="entry name" value="BLL4140 PROTEIN"/>
    <property type="match status" value="1"/>
</dbReference>
<dbReference type="CDD" id="cd06261">
    <property type="entry name" value="TM_PBP2"/>
    <property type="match status" value="1"/>
</dbReference>
<dbReference type="Gene3D" id="1.10.3720.10">
    <property type="entry name" value="MetI-like"/>
    <property type="match status" value="1"/>
</dbReference>
<evidence type="ECO:0000313" key="9">
    <source>
        <dbReference type="EMBL" id="HIS93910.1"/>
    </source>
</evidence>
<dbReference type="GO" id="GO:0005886">
    <property type="term" value="C:plasma membrane"/>
    <property type="evidence" value="ECO:0007669"/>
    <property type="project" value="UniProtKB-SubCell"/>
</dbReference>
<dbReference type="InterPro" id="IPR035906">
    <property type="entry name" value="MetI-like_sf"/>
</dbReference>
<comment type="subcellular location">
    <subcellularLocation>
        <location evidence="1 7">Cell membrane</location>
        <topology evidence="1 7">Multi-pass membrane protein</topology>
    </subcellularLocation>
</comment>
<accession>A0A9D1K7B1</accession>
<dbReference type="PANTHER" id="PTHR43227:SF11">
    <property type="entry name" value="BLL4140 PROTEIN"/>
    <property type="match status" value="1"/>
</dbReference>
<comment type="similarity">
    <text evidence="7">Belongs to the binding-protein-dependent transport system permease family.</text>
</comment>
<keyword evidence="4 7" id="KW-0812">Transmembrane</keyword>
<evidence type="ECO:0000256" key="3">
    <source>
        <dbReference type="ARBA" id="ARBA00022475"/>
    </source>
</evidence>
<keyword evidence="6 7" id="KW-0472">Membrane</keyword>
<feature type="transmembrane region" description="Helical" evidence="7">
    <location>
        <begin position="42"/>
        <end position="63"/>
    </location>
</feature>
<dbReference type="GO" id="GO:0055085">
    <property type="term" value="P:transmembrane transport"/>
    <property type="evidence" value="ECO:0007669"/>
    <property type="project" value="InterPro"/>
</dbReference>
<evidence type="ECO:0000313" key="10">
    <source>
        <dbReference type="Proteomes" id="UP000824140"/>
    </source>
</evidence>
<keyword evidence="3" id="KW-1003">Cell membrane</keyword>
<reference evidence="9" key="1">
    <citation type="submission" date="2020-10" db="EMBL/GenBank/DDBJ databases">
        <authorList>
            <person name="Gilroy R."/>
        </authorList>
    </citation>
    <scope>NUCLEOTIDE SEQUENCE</scope>
    <source>
        <strain evidence="9">13766</strain>
    </source>
</reference>
<gene>
    <name evidence="9" type="ORF">IAA84_12920</name>
</gene>
<evidence type="ECO:0000256" key="4">
    <source>
        <dbReference type="ARBA" id="ARBA00022692"/>
    </source>
</evidence>
<dbReference type="InterPro" id="IPR000515">
    <property type="entry name" value="MetI-like"/>
</dbReference>
<organism evidence="9 10">
    <name type="scientific">Candidatus Alectryocaccomicrobium excrementavium</name>
    <dbReference type="NCBI Taxonomy" id="2840668"/>
    <lineage>
        <taxon>Bacteria</taxon>
        <taxon>Bacillati</taxon>
        <taxon>Bacillota</taxon>
        <taxon>Clostridia</taxon>
        <taxon>Candidatus Alectryocaccomicrobium</taxon>
    </lineage>
</organism>
<feature type="non-terminal residue" evidence="9">
    <location>
        <position position="1"/>
    </location>
</feature>
<feature type="transmembrane region" description="Helical" evidence="7">
    <location>
        <begin position="84"/>
        <end position="109"/>
    </location>
</feature>
<evidence type="ECO:0000256" key="2">
    <source>
        <dbReference type="ARBA" id="ARBA00022448"/>
    </source>
</evidence>
<proteinExistence type="inferred from homology"/>
<dbReference type="Proteomes" id="UP000824140">
    <property type="component" value="Unassembled WGS sequence"/>
</dbReference>